<organism evidence="3 4">
    <name type="scientific">Rhodotorula graminis (strain WP1)</name>
    <dbReference type="NCBI Taxonomy" id="578459"/>
    <lineage>
        <taxon>Eukaryota</taxon>
        <taxon>Fungi</taxon>
        <taxon>Dikarya</taxon>
        <taxon>Basidiomycota</taxon>
        <taxon>Pucciniomycotina</taxon>
        <taxon>Microbotryomycetes</taxon>
        <taxon>Sporidiobolales</taxon>
        <taxon>Sporidiobolaceae</taxon>
        <taxon>Rhodotorula</taxon>
    </lineage>
</organism>
<keyword evidence="2" id="KW-1133">Transmembrane helix</keyword>
<dbReference type="EMBL" id="KQ474073">
    <property type="protein sequence ID" value="KPV78112.1"/>
    <property type="molecule type" value="Genomic_DNA"/>
</dbReference>
<feature type="compositionally biased region" description="Low complexity" evidence="1">
    <location>
        <begin position="259"/>
        <end position="272"/>
    </location>
</feature>
<dbReference type="GeneID" id="28975861"/>
<feature type="non-terminal residue" evidence="3">
    <location>
        <position position="1"/>
    </location>
</feature>
<protein>
    <submittedName>
        <fullName evidence="3">Uncharacterized protein</fullName>
    </submittedName>
</protein>
<feature type="region of interest" description="Disordered" evidence="1">
    <location>
        <begin position="70"/>
        <end position="272"/>
    </location>
</feature>
<evidence type="ECO:0000256" key="1">
    <source>
        <dbReference type="SAM" id="MobiDB-lite"/>
    </source>
</evidence>
<feature type="compositionally biased region" description="Basic residues" evidence="1">
    <location>
        <begin position="110"/>
        <end position="121"/>
    </location>
</feature>
<dbReference type="RefSeq" id="XP_018274161.1">
    <property type="nucleotide sequence ID" value="XM_018415413.1"/>
</dbReference>
<gene>
    <name evidence="3" type="ORF">RHOBADRAFT_50622</name>
</gene>
<feature type="compositionally biased region" description="Low complexity" evidence="1">
    <location>
        <begin position="176"/>
        <end position="190"/>
    </location>
</feature>
<feature type="compositionally biased region" description="Low complexity" evidence="1">
    <location>
        <begin position="623"/>
        <end position="640"/>
    </location>
</feature>
<feature type="compositionally biased region" description="Basic residues" evidence="1">
    <location>
        <begin position="210"/>
        <end position="226"/>
    </location>
</feature>
<feature type="transmembrane region" description="Helical" evidence="2">
    <location>
        <begin position="587"/>
        <end position="615"/>
    </location>
</feature>
<feature type="region of interest" description="Disordered" evidence="1">
    <location>
        <begin position="623"/>
        <end position="646"/>
    </location>
</feature>
<evidence type="ECO:0000313" key="4">
    <source>
        <dbReference type="Proteomes" id="UP000053890"/>
    </source>
</evidence>
<sequence>AVDLRTRARPGPPLARVALLERRRRAAVRPAGLPAAPPALALGHVEPRARAARRPRLVARLVVVGRRPAPAAPGHAAAAPPGSAPARPAQGASAQARRRQVFQQPQGLRLCRRQRPGRARRSGSVLPLQRHRRQGWLQVARRGRGGRVRARAGPQGLPGGQPDGPRRPHRRRRPQGAHAEAARVPPARALRPPDRRALPRRPVPGPGGGRVRRLALHPARPLRPRVGRAPTLAVRLRPDSARRTASSRSPRRRRPAAPPAAAGRAAGQPVRRAAVSELRRAAVVARCGAERRQRPVRRPRARWWAGRVRRGAAAGQRRCRWSARAVARVVVRRAAPARRSAATAGAAAAPAAAGPRRVAAGSGLLATRQRLRQPARLAAARARVRPGLRRLCAVLAAVVQPRAAVRRAAAAPVPDGRRRVRLVRRIGLARAQPAAAAAAAAAGRAVVVGRCRVGLVRQRHDAVVGPVRHDGAGADRLAVGHAGRRWAVDACARQREPRQRRVEGDAGRCAVRRLERRLGVGCAALSARAELVSSSPSPSPSLSPFRLRPTSRSVQPTAVVVRRPAVPSTPPSHVVPRLASPRASSPLFIALHVCPSIASLLPLPFVPLYTLFLSLSLSRRARARSQTPSSRCTSPRSPCSLLPRAT</sequence>
<keyword evidence="2" id="KW-0812">Transmembrane</keyword>
<evidence type="ECO:0000256" key="2">
    <source>
        <dbReference type="SAM" id="Phobius"/>
    </source>
</evidence>
<evidence type="ECO:0000313" key="3">
    <source>
        <dbReference type="EMBL" id="KPV78112.1"/>
    </source>
</evidence>
<keyword evidence="4" id="KW-1185">Reference proteome</keyword>
<proteinExistence type="predicted"/>
<dbReference type="Proteomes" id="UP000053890">
    <property type="component" value="Unassembled WGS sequence"/>
</dbReference>
<feature type="compositionally biased region" description="Low complexity" evidence="1">
    <location>
        <begin position="70"/>
        <end position="95"/>
    </location>
</feature>
<accession>A0A194SBY2</accession>
<dbReference type="AlphaFoldDB" id="A0A194SBY2"/>
<name>A0A194SBY2_RHOGW</name>
<feature type="compositionally biased region" description="Basic residues" evidence="1">
    <location>
        <begin position="141"/>
        <end position="150"/>
    </location>
</feature>
<keyword evidence="2" id="KW-0472">Membrane</keyword>
<reference evidence="3 4" key="1">
    <citation type="journal article" date="2015" name="Front. Microbiol.">
        <title>Genome sequence of the plant growth promoting endophytic yeast Rhodotorula graminis WP1.</title>
        <authorList>
            <person name="Firrincieli A."/>
            <person name="Otillar R."/>
            <person name="Salamov A."/>
            <person name="Schmutz J."/>
            <person name="Khan Z."/>
            <person name="Redman R.S."/>
            <person name="Fleck N.D."/>
            <person name="Lindquist E."/>
            <person name="Grigoriev I.V."/>
            <person name="Doty S.L."/>
        </authorList>
    </citation>
    <scope>NUCLEOTIDE SEQUENCE [LARGE SCALE GENOMIC DNA]</scope>
    <source>
        <strain evidence="3 4">WP1</strain>
    </source>
</reference>